<feature type="transmembrane region" description="Helical" evidence="1">
    <location>
        <begin position="89"/>
        <end position="107"/>
    </location>
</feature>
<evidence type="ECO:0000256" key="1">
    <source>
        <dbReference type="SAM" id="Phobius"/>
    </source>
</evidence>
<dbReference type="Pfam" id="PF05437">
    <property type="entry name" value="AzlD"/>
    <property type="match status" value="1"/>
</dbReference>
<organism evidence="2 3">
    <name type="scientific">Rhodococcoides kyotonense</name>
    <dbReference type="NCBI Taxonomy" id="398843"/>
    <lineage>
        <taxon>Bacteria</taxon>
        <taxon>Bacillati</taxon>
        <taxon>Actinomycetota</taxon>
        <taxon>Actinomycetes</taxon>
        <taxon>Mycobacteriales</taxon>
        <taxon>Nocardiaceae</taxon>
        <taxon>Rhodococcoides</taxon>
    </lineage>
</organism>
<evidence type="ECO:0000313" key="3">
    <source>
        <dbReference type="Proteomes" id="UP000077519"/>
    </source>
</evidence>
<keyword evidence="1" id="KW-0812">Transmembrane</keyword>
<dbReference type="PIRSF" id="PIRSF003203">
    <property type="entry name" value="AzlD"/>
    <property type="match status" value="1"/>
</dbReference>
<evidence type="ECO:0000313" key="2">
    <source>
        <dbReference type="EMBL" id="OAK51814.1"/>
    </source>
</evidence>
<keyword evidence="1" id="KW-0472">Membrane</keyword>
<gene>
    <name evidence="2" type="ORF">A3K89_08945</name>
</gene>
<proteinExistence type="predicted"/>
<accession>A0A177Y8I3</accession>
<name>A0A177Y8I3_9NOCA</name>
<dbReference type="RefSeq" id="WP_068429578.1">
    <property type="nucleotide sequence ID" value="NZ_LVHI01000032.1"/>
</dbReference>
<feature type="transmembrane region" description="Helical" evidence="1">
    <location>
        <begin position="6"/>
        <end position="28"/>
    </location>
</feature>
<keyword evidence="1" id="KW-1133">Transmembrane helix</keyword>
<feature type="transmembrane region" description="Helical" evidence="1">
    <location>
        <begin position="40"/>
        <end position="59"/>
    </location>
</feature>
<keyword evidence="3" id="KW-1185">Reference proteome</keyword>
<sequence length="108" mass="11334">MPDYGYLAGAVGVAVAITFALRAIPFAVRARLRESALLDSIGRWMPLGAVAILAMYALSSIDVGATHHGIPQIAGVLVTAGVHLWRRNVALSILSGTAVCVVLLNWVV</sequence>
<protein>
    <submittedName>
        <fullName evidence="2">Branched-chain amino acid ABC transporter</fullName>
    </submittedName>
</protein>
<comment type="caution">
    <text evidence="2">The sequence shown here is derived from an EMBL/GenBank/DDBJ whole genome shotgun (WGS) entry which is preliminary data.</text>
</comment>
<dbReference type="AlphaFoldDB" id="A0A177Y8I3"/>
<dbReference type="InterPro" id="IPR008407">
    <property type="entry name" value="Brnchd-chn_aa_trnsp_AzlD"/>
</dbReference>
<dbReference type="EMBL" id="LVHI01000032">
    <property type="protein sequence ID" value="OAK51814.1"/>
    <property type="molecule type" value="Genomic_DNA"/>
</dbReference>
<reference evidence="2 3" key="1">
    <citation type="submission" date="2016-03" db="EMBL/GenBank/DDBJ databases">
        <title>Genome sequence of Rhodococcus kyotonensis KB10.</title>
        <authorList>
            <person name="Jeong H."/>
            <person name="Hong C.E."/>
            <person name="Jo S.H."/>
            <person name="Park J.M."/>
        </authorList>
    </citation>
    <scope>NUCLEOTIDE SEQUENCE [LARGE SCALE GENOMIC DNA]</scope>
    <source>
        <strain evidence="2 3">KB10</strain>
    </source>
</reference>
<dbReference type="Proteomes" id="UP000077519">
    <property type="component" value="Unassembled WGS sequence"/>
</dbReference>